<reference evidence="2" key="2">
    <citation type="submission" date="2020-09" db="EMBL/GenBank/DDBJ databases">
        <authorList>
            <person name="Sun Q."/>
            <person name="Ohkuma M."/>
        </authorList>
    </citation>
    <scope>NUCLEOTIDE SEQUENCE</scope>
    <source>
        <strain evidence="2">JCM 4790</strain>
    </source>
</reference>
<organism evidence="2 3">
    <name type="scientific">Streptomyces minutiscleroticus</name>
    <dbReference type="NCBI Taxonomy" id="68238"/>
    <lineage>
        <taxon>Bacteria</taxon>
        <taxon>Bacillati</taxon>
        <taxon>Actinomycetota</taxon>
        <taxon>Actinomycetes</taxon>
        <taxon>Kitasatosporales</taxon>
        <taxon>Streptomycetaceae</taxon>
        <taxon>Streptomyces</taxon>
    </lineage>
</organism>
<evidence type="ECO:0000313" key="3">
    <source>
        <dbReference type="Proteomes" id="UP000619244"/>
    </source>
</evidence>
<feature type="compositionally biased region" description="Low complexity" evidence="1">
    <location>
        <begin position="87"/>
        <end position="98"/>
    </location>
</feature>
<reference evidence="2" key="1">
    <citation type="journal article" date="2014" name="Int. J. Syst. Evol. Microbiol.">
        <title>Complete genome sequence of Corynebacterium casei LMG S-19264T (=DSM 44701T), isolated from a smear-ripened cheese.</title>
        <authorList>
            <consortium name="US DOE Joint Genome Institute (JGI-PGF)"/>
            <person name="Walter F."/>
            <person name="Albersmeier A."/>
            <person name="Kalinowski J."/>
            <person name="Ruckert C."/>
        </authorList>
    </citation>
    <scope>NUCLEOTIDE SEQUENCE</scope>
    <source>
        <strain evidence="2">JCM 4790</strain>
    </source>
</reference>
<gene>
    <name evidence="2" type="ORF">GCM10010358_38510</name>
</gene>
<keyword evidence="3" id="KW-1185">Reference proteome</keyword>
<accession>A0A918NMB8</accession>
<evidence type="ECO:0000256" key="1">
    <source>
        <dbReference type="SAM" id="MobiDB-lite"/>
    </source>
</evidence>
<sequence length="241" mass="25347">MWLHHTVRADPSGARDALTPVVPCACGAGYVDILLDTEDDLLETLAELRPTGGRSLHDAGLLDCRSIRMADPRDGGLQGGPGRPEQKAQAQAAAPGAAVLRHETPALPSMPGSPERGQTKDGKARGAPHRYGSRRCASFVSPPQGARREIQPCPPLASGGTVLLEGRRAVGHRVQRSGRATGKKKTKPADRPLHSAPCAPHVRPWTTGGTLRAPRCALAARPRPPERGLSGSRGCDLQGVP</sequence>
<proteinExistence type="predicted"/>
<feature type="compositionally biased region" description="Low complexity" evidence="1">
    <location>
        <begin position="211"/>
        <end position="221"/>
    </location>
</feature>
<feature type="region of interest" description="Disordered" evidence="1">
    <location>
        <begin position="69"/>
        <end position="154"/>
    </location>
</feature>
<protein>
    <submittedName>
        <fullName evidence="2">Uncharacterized protein</fullName>
    </submittedName>
</protein>
<feature type="compositionally biased region" description="Basic residues" evidence="1">
    <location>
        <begin position="172"/>
        <end position="186"/>
    </location>
</feature>
<name>A0A918NMB8_9ACTN</name>
<evidence type="ECO:0000313" key="2">
    <source>
        <dbReference type="EMBL" id="GGX80439.1"/>
    </source>
</evidence>
<dbReference type="Proteomes" id="UP000619244">
    <property type="component" value="Unassembled WGS sequence"/>
</dbReference>
<comment type="caution">
    <text evidence="2">The sequence shown here is derived from an EMBL/GenBank/DDBJ whole genome shotgun (WGS) entry which is preliminary data.</text>
</comment>
<dbReference type="EMBL" id="BMVU01000017">
    <property type="protein sequence ID" value="GGX80439.1"/>
    <property type="molecule type" value="Genomic_DNA"/>
</dbReference>
<dbReference type="AlphaFoldDB" id="A0A918NMB8"/>
<feature type="region of interest" description="Disordered" evidence="1">
    <location>
        <begin position="172"/>
        <end position="241"/>
    </location>
</feature>